<dbReference type="AlphaFoldDB" id="A0A437SU80"/>
<feature type="coiled-coil region" evidence="1">
    <location>
        <begin position="11"/>
        <end position="38"/>
    </location>
</feature>
<evidence type="ECO:0000313" key="3">
    <source>
        <dbReference type="EMBL" id="RVU70498.1"/>
    </source>
</evidence>
<organism evidence="3 4">
    <name type="scientific">Lactobacillus xujianguonis</name>
    <dbReference type="NCBI Taxonomy" id="2495899"/>
    <lineage>
        <taxon>Bacteria</taxon>
        <taxon>Bacillati</taxon>
        <taxon>Bacillota</taxon>
        <taxon>Bacilli</taxon>
        <taxon>Lactobacillales</taxon>
        <taxon>Lactobacillaceae</taxon>
        <taxon>Lactobacillus</taxon>
    </lineage>
</organism>
<keyword evidence="1" id="KW-0175">Coiled coil</keyword>
<evidence type="ECO:0000256" key="1">
    <source>
        <dbReference type="SAM" id="Coils"/>
    </source>
</evidence>
<feature type="transmembrane region" description="Helical" evidence="2">
    <location>
        <begin position="48"/>
        <end position="69"/>
    </location>
</feature>
<keyword evidence="2" id="KW-1133">Transmembrane helix</keyword>
<keyword evidence="4" id="KW-1185">Reference proteome</keyword>
<reference evidence="3 4" key="1">
    <citation type="submission" date="2018-12" db="EMBL/GenBank/DDBJ databases">
        <authorList>
            <person name="Meng J."/>
        </authorList>
    </citation>
    <scope>NUCLEOTIDE SEQUENCE [LARGE SCALE GENOMIC DNA]</scope>
    <source>
        <strain evidence="3 4">HT111-2</strain>
    </source>
</reference>
<proteinExistence type="predicted"/>
<keyword evidence="2" id="KW-0472">Membrane</keyword>
<accession>A0A437SU80</accession>
<keyword evidence="2" id="KW-0812">Transmembrane</keyword>
<gene>
    <name evidence="3" type="ORF">EJK17_07345</name>
</gene>
<evidence type="ECO:0000256" key="2">
    <source>
        <dbReference type="SAM" id="Phobius"/>
    </source>
</evidence>
<evidence type="ECO:0000313" key="4">
    <source>
        <dbReference type="Proteomes" id="UP000288291"/>
    </source>
</evidence>
<dbReference type="RefSeq" id="WP_103662170.1">
    <property type="nucleotide sequence ID" value="NZ_ML136886.1"/>
</dbReference>
<name>A0A437SU80_9LACO</name>
<comment type="caution">
    <text evidence="3">The sequence shown here is derived from an EMBL/GenBank/DDBJ whole genome shotgun (WGS) entry which is preliminary data.</text>
</comment>
<sequence>MEKELTTEELVASNQKMFEQMEARFNKLESELNDSNKLTKSVEWKTGWILDILSAGAVGAIFAAVVILLTR</sequence>
<protein>
    <submittedName>
        <fullName evidence="3">Uncharacterized protein</fullName>
    </submittedName>
</protein>
<dbReference type="Proteomes" id="UP000288291">
    <property type="component" value="Unassembled WGS sequence"/>
</dbReference>
<dbReference type="EMBL" id="RXIA01000018">
    <property type="protein sequence ID" value="RVU70498.1"/>
    <property type="molecule type" value="Genomic_DNA"/>
</dbReference>